<evidence type="ECO:0000256" key="1">
    <source>
        <dbReference type="ARBA" id="ARBA00023054"/>
    </source>
</evidence>
<dbReference type="GO" id="GO:0009306">
    <property type="term" value="P:protein secretion"/>
    <property type="evidence" value="ECO:0007669"/>
    <property type="project" value="TreeGrafter"/>
</dbReference>
<feature type="compositionally biased region" description="Pro residues" evidence="3">
    <location>
        <begin position="391"/>
        <end position="413"/>
    </location>
</feature>
<sequence>MGNLKIESRIGPRSSDTHVLHIHSLGIPSPLQQYVPGIRLEFREFRIKQAPIENEWGIRAATDRPAFARHALTTYRLVWGGARIAPVQVLVDEAKLREDALKAQVLSFEKDNCALKEQKKFLLQNAKDWQEKHVRLSEEIKVYHKTQTELENALVRKENEIEVLSRCIAELKKAVHRLEPCNNEELGNDKNGDLLKLHLKQTMDVLRIKATLSVIEDERNRWFKNFMAEQKKVMHDQMNMKNEKTHLENQYKNLQQRLEITTELYHQKENILHQTLSEVDGRALQAEEELNLLRQKVKDMQAEMQQNERSLKAEIAVQEKKANENWLKARASEQTLIEEKRECANLRQNAWTTSERFPIHGSSTSRHTRVLTQLSQTLRLSIPAPALPLGTLPPPGTMVPPAHGPAPPTPPQPRGGQDMPHAPPEQQRALHDTPPPSGTQS</sequence>
<evidence type="ECO:0000313" key="4">
    <source>
        <dbReference type="EMBL" id="KAI5627129.1"/>
    </source>
</evidence>
<dbReference type="Proteomes" id="UP001205998">
    <property type="component" value="Unassembled WGS sequence"/>
</dbReference>
<organism evidence="4 5">
    <name type="scientific">Silurus asotus</name>
    <name type="common">Amur catfish</name>
    <name type="synonym">Parasilurus asotus</name>
    <dbReference type="NCBI Taxonomy" id="30991"/>
    <lineage>
        <taxon>Eukaryota</taxon>
        <taxon>Metazoa</taxon>
        <taxon>Chordata</taxon>
        <taxon>Craniata</taxon>
        <taxon>Vertebrata</taxon>
        <taxon>Euteleostomi</taxon>
        <taxon>Actinopterygii</taxon>
        <taxon>Neopterygii</taxon>
        <taxon>Teleostei</taxon>
        <taxon>Ostariophysi</taxon>
        <taxon>Siluriformes</taxon>
        <taxon>Siluridae</taxon>
        <taxon>Silurus</taxon>
    </lineage>
</organism>
<keyword evidence="5" id="KW-1185">Reference proteome</keyword>
<proteinExistence type="predicted"/>
<feature type="coiled-coil region" evidence="2">
    <location>
        <begin position="237"/>
        <end position="349"/>
    </location>
</feature>
<feature type="coiled-coil region" evidence="2">
    <location>
        <begin position="119"/>
        <end position="174"/>
    </location>
</feature>
<dbReference type="AlphaFoldDB" id="A0AAD5B4P0"/>
<dbReference type="GO" id="GO:0005789">
    <property type="term" value="C:endoplasmic reticulum membrane"/>
    <property type="evidence" value="ECO:0007669"/>
    <property type="project" value="TreeGrafter"/>
</dbReference>
<feature type="region of interest" description="Disordered" evidence="3">
    <location>
        <begin position="385"/>
        <end position="441"/>
    </location>
</feature>
<dbReference type="GO" id="GO:0035459">
    <property type="term" value="P:vesicle cargo loading"/>
    <property type="evidence" value="ECO:0007669"/>
    <property type="project" value="TreeGrafter"/>
</dbReference>
<reference evidence="4" key="1">
    <citation type="submission" date="2018-07" db="EMBL/GenBank/DDBJ databases">
        <title>Comparative genomics of catfishes provides insights into carnivory and benthic adaptation.</title>
        <authorList>
            <person name="Zhang Y."/>
            <person name="Wang D."/>
            <person name="Peng Z."/>
            <person name="Zheng S."/>
            <person name="Shao F."/>
            <person name="Tao W."/>
        </authorList>
    </citation>
    <scope>NUCLEOTIDE SEQUENCE</scope>
    <source>
        <strain evidence="4">Chongqing</strain>
    </source>
</reference>
<evidence type="ECO:0000256" key="3">
    <source>
        <dbReference type="SAM" id="MobiDB-lite"/>
    </source>
</evidence>
<evidence type="ECO:0000256" key="2">
    <source>
        <dbReference type="SAM" id="Coils"/>
    </source>
</evidence>
<comment type="caution">
    <text evidence="4">The sequence shown here is derived from an EMBL/GenBank/DDBJ whole genome shotgun (WGS) entry which is preliminary data.</text>
</comment>
<dbReference type="PANTHER" id="PTHR23158:SF54">
    <property type="entry name" value="TRANSPORT AND GOLGI ORGANIZATION PROTEIN 1 HOMOLOG"/>
    <property type="match status" value="1"/>
</dbReference>
<protein>
    <submittedName>
        <fullName evidence="4">Melanoma inhibitory activity protein 3 isoform X4</fullName>
    </submittedName>
</protein>
<keyword evidence="1 2" id="KW-0175">Coiled coil</keyword>
<name>A0AAD5B4P0_SILAS</name>
<dbReference type="GO" id="GO:0070971">
    <property type="term" value="C:endoplasmic reticulum exit site"/>
    <property type="evidence" value="ECO:0007669"/>
    <property type="project" value="TreeGrafter"/>
</dbReference>
<dbReference type="EMBL" id="MU551526">
    <property type="protein sequence ID" value="KAI5627129.1"/>
    <property type="molecule type" value="Genomic_DNA"/>
</dbReference>
<gene>
    <name evidence="4" type="ORF">C0J50_13627</name>
</gene>
<accession>A0AAD5B4P0</accession>
<evidence type="ECO:0000313" key="5">
    <source>
        <dbReference type="Proteomes" id="UP001205998"/>
    </source>
</evidence>
<dbReference type="GO" id="GO:0006888">
    <property type="term" value="P:endoplasmic reticulum to Golgi vesicle-mediated transport"/>
    <property type="evidence" value="ECO:0007669"/>
    <property type="project" value="TreeGrafter"/>
</dbReference>
<dbReference type="PANTHER" id="PTHR23158">
    <property type="entry name" value="MELANOMA INHIBITORY ACTIVITY-RELATED"/>
    <property type="match status" value="1"/>
</dbReference>
<dbReference type="InterPro" id="IPR051500">
    <property type="entry name" value="cTAGE_MIA/OTOR"/>
</dbReference>